<reference evidence="2 3" key="2">
    <citation type="submission" date="2020-03" db="EMBL/GenBank/DDBJ databases">
        <title>Kangsaoukella pontilimi gen. nov., sp. nov., a new member of the family Rhodobacteraceae isolated from a tidal mudflat.</title>
        <authorList>
            <person name="Kim I.S."/>
        </authorList>
    </citation>
    <scope>NUCLEOTIDE SEQUENCE [LARGE SCALE GENOMIC DNA]</scope>
    <source>
        <strain evidence="2 3">GH1-50</strain>
    </source>
</reference>
<sequence>MIAVLRNALILVLAFGVFVGITLILREDVPPPAWLPFDPQKDVWLVPLLKLFGTVLLAPPLAALIASLVMLGAGPHQRIRPGRDASGTTELRLIPGAKWTAAGLALMMFAGLVFALIAGDEPFGIWLFVSPMLAACLYGLILCFTVRARYDCDGLSSIYYLLRWQTNDWADLRDIRVDNGPGDVIFDFGDKGVQRLSIYYVGIGDCMRFAEKRVKEIDTDHA</sequence>
<evidence type="ECO:0000313" key="2">
    <source>
        <dbReference type="EMBL" id="MXQ08192.1"/>
    </source>
</evidence>
<feature type="transmembrane region" description="Helical" evidence="1">
    <location>
        <begin position="50"/>
        <end position="73"/>
    </location>
</feature>
<evidence type="ECO:0000313" key="3">
    <source>
        <dbReference type="Proteomes" id="UP000480350"/>
    </source>
</evidence>
<gene>
    <name evidence="2" type="ORF">GQ651_10090</name>
</gene>
<dbReference type="RefSeq" id="WP_160764133.1">
    <property type="nucleotide sequence ID" value="NZ_WUPT01000002.1"/>
</dbReference>
<keyword evidence="3" id="KW-1185">Reference proteome</keyword>
<dbReference type="Proteomes" id="UP000480350">
    <property type="component" value="Unassembled WGS sequence"/>
</dbReference>
<organism evidence="2 3">
    <name type="scientific">Kangsaoukella pontilimi</name>
    <dbReference type="NCBI Taxonomy" id="2691042"/>
    <lineage>
        <taxon>Bacteria</taxon>
        <taxon>Pseudomonadati</taxon>
        <taxon>Pseudomonadota</taxon>
        <taxon>Alphaproteobacteria</taxon>
        <taxon>Rhodobacterales</taxon>
        <taxon>Paracoccaceae</taxon>
        <taxon>Kangsaoukella</taxon>
    </lineage>
</organism>
<keyword evidence="1" id="KW-0472">Membrane</keyword>
<keyword evidence="1" id="KW-0812">Transmembrane</keyword>
<name>A0A7C9ME86_9RHOB</name>
<proteinExistence type="predicted"/>
<dbReference type="EMBL" id="WUPT01000002">
    <property type="protein sequence ID" value="MXQ08192.1"/>
    <property type="molecule type" value="Genomic_DNA"/>
</dbReference>
<protein>
    <submittedName>
        <fullName evidence="2">Uncharacterized protein</fullName>
    </submittedName>
</protein>
<keyword evidence="1" id="KW-1133">Transmembrane helix</keyword>
<reference evidence="2 3" key="1">
    <citation type="submission" date="2019-12" db="EMBL/GenBank/DDBJ databases">
        <authorList>
            <person name="Lee S.D."/>
        </authorList>
    </citation>
    <scope>NUCLEOTIDE SEQUENCE [LARGE SCALE GENOMIC DNA]</scope>
    <source>
        <strain evidence="2 3">GH1-50</strain>
    </source>
</reference>
<comment type="caution">
    <text evidence="2">The sequence shown here is derived from an EMBL/GenBank/DDBJ whole genome shotgun (WGS) entry which is preliminary data.</text>
</comment>
<dbReference type="AlphaFoldDB" id="A0A7C9ME86"/>
<feature type="transmembrane region" description="Helical" evidence="1">
    <location>
        <begin position="125"/>
        <end position="146"/>
    </location>
</feature>
<evidence type="ECO:0000256" key="1">
    <source>
        <dbReference type="SAM" id="Phobius"/>
    </source>
</evidence>
<accession>A0A7C9ME86</accession>
<feature type="transmembrane region" description="Helical" evidence="1">
    <location>
        <begin position="99"/>
        <end position="119"/>
    </location>
</feature>